<evidence type="ECO:0000256" key="1">
    <source>
        <dbReference type="SAM" id="MobiDB-lite"/>
    </source>
</evidence>
<evidence type="ECO:0000313" key="2">
    <source>
        <dbReference type="EMBL" id="WAQ94269.1"/>
    </source>
</evidence>
<reference evidence="2" key="1">
    <citation type="submission" date="2022-11" db="EMBL/GenBank/DDBJ databases">
        <title>Centuries of genome instability and evolution in soft-shell clam transmissible cancer (bioRxiv).</title>
        <authorList>
            <person name="Hart S.F.M."/>
            <person name="Yonemitsu M.A."/>
            <person name="Giersch R.M."/>
            <person name="Beal B.F."/>
            <person name="Arriagada G."/>
            <person name="Davis B.W."/>
            <person name="Ostrander E.A."/>
            <person name="Goff S.P."/>
            <person name="Metzger M.J."/>
        </authorList>
    </citation>
    <scope>NUCLEOTIDE SEQUENCE</scope>
    <source>
        <strain evidence="2">MELC-2E11</strain>
        <tissue evidence="2">Siphon/mantle</tissue>
    </source>
</reference>
<dbReference type="Proteomes" id="UP001164746">
    <property type="component" value="Chromosome 1"/>
</dbReference>
<organism evidence="2 3">
    <name type="scientific">Mya arenaria</name>
    <name type="common">Soft-shell clam</name>
    <dbReference type="NCBI Taxonomy" id="6604"/>
    <lineage>
        <taxon>Eukaryota</taxon>
        <taxon>Metazoa</taxon>
        <taxon>Spiralia</taxon>
        <taxon>Lophotrochozoa</taxon>
        <taxon>Mollusca</taxon>
        <taxon>Bivalvia</taxon>
        <taxon>Autobranchia</taxon>
        <taxon>Heteroconchia</taxon>
        <taxon>Euheterodonta</taxon>
        <taxon>Imparidentia</taxon>
        <taxon>Neoheterodontei</taxon>
        <taxon>Myida</taxon>
        <taxon>Myoidea</taxon>
        <taxon>Myidae</taxon>
        <taxon>Mya</taxon>
    </lineage>
</organism>
<dbReference type="EMBL" id="CP111012">
    <property type="protein sequence ID" value="WAQ94269.1"/>
    <property type="molecule type" value="Genomic_DNA"/>
</dbReference>
<protein>
    <submittedName>
        <fullName evidence="2">F186A-like protein</fullName>
    </submittedName>
</protein>
<gene>
    <name evidence="2" type="ORF">MAR_006740</name>
</gene>
<feature type="region of interest" description="Disordered" evidence="1">
    <location>
        <begin position="1"/>
        <end position="29"/>
    </location>
</feature>
<keyword evidence="3" id="KW-1185">Reference proteome</keyword>
<evidence type="ECO:0000313" key="3">
    <source>
        <dbReference type="Proteomes" id="UP001164746"/>
    </source>
</evidence>
<proteinExistence type="predicted"/>
<feature type="compositionally biased region" description="Basic residues" evidence="1">
    <location>
        <begin position="1"/>
        <end position="15"/>
    </location>
</feature>
<name>A0ABY7DAC6_MYAAR</name>
<sequence>MEHKRRGPYGKRKLKSGIGNPEISLNDPDDGILTLNKNVDGVLEVDDLCKRSRPNTIKAVTDEEQTNGAGARTHPLEVGIDYADVSGLEDDSPSGHVYAHSLLRDRHSENQPAREDIYAENVPAHDDIYSENEPAQEDINLENVPAQEDINLENVPAQEDINAENVLEQEDDIPNLFDYDSDLDLNSQDKSEILNSQHVAAESDVDPLYPGASLTVGAIMLLLALFFTKHNIVGDGIQQLLNIFAIALPNGHKMCTSLHGFKSFFKNLKNPIVKHFYCGHCLGFIVNSQINQCPYGACKKQLNQDGEYFLEMPIDKQIASLLQQEGFYNSLQHRFKNSVPEKFCDIYDGSLYQKYVDNDGPLANPDNISFTFNTDGASIAVNLYAKHIFFVAQQTCQQDVFSVMGFSLMDHFHAGNAYKVVKQQKLVKGIPITPIDFASASDKIWPHFAALGVKRVSRAELVEKRVLRPASSHSAGRRARPAGQGIEMMCPHTLSGWAYNPGCVFLPSPYSHILPGSRQNSTSALTRADHQLKAIMTGEKDDNVVSWSCSEDRLYTFKALSRKCVHAFFWRNAPRFNVPKPVVSDTSVALTSMTVEGNNSMAVTKGRITVTTGGASTLGYLNFQCCSVWQNCLSTVPDTDVMLSSTQMTPRSRFTDRHLVTVAQAIKAKMRAVDKPRRPTLFAVYTAIKSVQPRLAAQFALSVLPPLVGGLPSPCCPQLLCSLLGPVAPICCAVCQVRVAPSCCTVARSMFPPLAVRFAKSVLPPLAAQFARSVLPPLAAQFARSMFPPLAVRFAKSVLPPLAAQFARFVLPPLAAQFARSVLPPLAKQFAWSVLPPLAARFARSMFPPLAVRFAKSVLPPLAAQFARSVLPPVAKQFARSVLPPLAARFARSVLPSLAAQFARSMLPPVAKQFARSVLPPLAARFARSMFPPLAVRFAKSVLPPLAAQFAGSVLPPLAAQFARSVLPPLAKQFARSVLPPLAARFARSVLPPLAVRFARSVLPPLAAQFARSVLPPLAVGFARSMLTPLAARFARSMLPPVTAQFVRSVLQPLAAQFARSLSLAFNLPASLPSRVSLRLLLLPYEDGFKINWCSKKCASRLTLQLLVQALDFTSYKLQKKSIEAGALPNSEYSKKLTLKVTNV</sequence>
<accession>A0ABY7DAC6</accession>